<keyword evidence="4" id="KW-0067">ATP-binding</keyword>
<dbReference type="InterPro" id="IPR004344">
    <property type="entry name" value="TTL/TTLL_fam"/>
</dbReference>
<comment type="caution">
    <text evidence="6">The sequence shown here is derived from an EMBL/GenBank/DDBJ whole genome shotgun (WGS) entry which is preliminary data.</text>
</comment>
<name>A0AAW1PCA5_9CHLO</name>
<evidence type="ECO:0000256" key="3">
    <source>
        <dbReference type="ARBA" id="ARBA00022741"/>
    </source>
</evidence>
<keyword evidence="3" id="KW-0547">Nucleotide-binding</keyword>
<dbReference type="Pfam" id="PF03133">
    <property type="entry name" value="TTL"/>
    <property type="match status" value="1"/>
</dbReference>
<gene>
    <name evidence="6" type="ORF">WJX72_012081</name>
</gene>
<evidence type="ECO:0000256" key="5">
    <source>
        <dbReference type="ARBA" id="ARBA00030445"/>
    </source>
</evidence>
<evidence type="ECO:0000256" key="2">
    <source>
        <dbReference type="ARBA" id="ARBA00022598"/>
    </source>
</evidence>
<dbReference type="GO" id="GO:0036064">
    <property type="term" value="C:ciliary basal body"/>
    <property type="evidence" value="ECO:0007669"/>
    <property type="project" value="TreeGrafter"/>
</dbReference>
<dbReference type="GO" id="GO:0005524">
    <property type="term" value="F:ATP binding"/>
    <property type="evidence" value="ECO:0007669"/>
    <property type="project" value="UniProtKB-KW"/>
</dbReference>
<dbReference type="GO" id="GO:0070740">
    <property type="term" value="F:tubulin-glutamic acid ligase activity"/>
    <property type="evidence" value="ECO:0007669"/>
    <property type="project" value="TreeGrafter"/>
</dbReference>
<dbReference type="GO" id="GO:0015631">
    <property type="term" value="F:tubulin binding"/>
    <property type="evidence" value="ECO:0007669"/>
    <property type="project" value="TreeGrafter"/>
</dbReference>
<accession>A0AAW1PCA5</accession>
<dbReference type="Gene3D" id="3.30.470.20">
    <property type="entry name" value="ATP-grasp fold, B domain"/>
    <property type="match status" value="1"/>
</dbReference>
<keyword evidence="7" id="KW-1185">Reference proteome</keyword>
<dbReference type="SUPFAM" id="SSF56059">
    <property type="entry name" value="Glutathione synthetase ATP-binding domain-like"/>
    <property type="match status" value="1"/>
</dbReference>
<keyword evidence="2" id="KW-0436">Ligase</keyword>
<evidence type="ECO:0000256" key="1">
    <source>
        <dbReference type="ARBA" id="ARBA00006820"/>
    </source>
</evidence>
<dbReference type="EMBL" id="JALJOR010000015">
    <property type="protein sequence ID" value="KAK9805688.1"/>
    <property type="molecule type" value="Genomic_DNA"/>
</dbReference>
<dbReference type="PROSITE" id="PS51221">
    <property type="entry name" value="TTL"/>
    <property type="match status" value="1"/>
</dbReference>
<organism evidence="6 7">
    <name type="scientific">[Myrmecia] bisecta</name>
    <dbReference type="NCBI Taxonomy" id="41462"/>
    <lineage>
        <taxon>Eukaryota</taxon>
        <taxon>Viridiplantae</taxon>
        <taxon>Chlorophyta</taxon>
        <taxon>core chlorophytes</taxon>
        <taxon>Trebouxiophyceae</taxon>
        <taxon>Trebouxiales</taxon>
        <taxon>Trebouxiaceae</taxon>
        <taxon>Myrmecia</taxon>
    </lineage>
</organism>
<comment type="similarity">
    <text evidence="1">Belongs to the tubulin--tyrosine ligase family.</text>
</comment>
<dbReference type="GO" id="GO:0000226">
    <property type="term" value="P:microtubule cytoskeleton organization"/>
    <property type="evidence" value="ECO:0007669"/>
    <property type="project" value="TreeGrafter"/>
</dbReference>
<dbReference type="PANTHER" id="PTHR12241:SF39">
    <property type="entry name" value="TUBULIN POLYGLUTAMYLASE TTLL9-RELATED"/>
    <property type="match status" value="1"/>
</dbReference>
<evidence type="ECO:0000313" key="7">
    <source>
        <dbReference type="Proteomes" id="UP001489004"/>
    </source>
</evidence>
<dbReference type="Proteomes" id="UP001489004">
    <property type="component" value="Unassembled WGS sequence"/>
</dbReference>
<dbReference type="PANTHER" id="PTHR12241">
    <property type="entry name" value="TUBULIN POLYGLUTAMYLASE"/>
    <property type="match status" value="1"/>
</dbReference>
<sequence>MHTVLSPNLNWHQKVWVRFDKLAGNAIKHAFKQAGFRRTKAPHWNVLWSRVLHVTEFAYLNRFQKVNHFPGTWELGRKDRLHRNMAKSKRSHGAAFGVMPDTFILPRDAADLLADVARHPGRLYIRKPLASSRGRGVRLVRNISQLDTAKPCIVQHYISNPATIQGRKYDLRVYAALTSVDPLRVYIYEDGLVRFATELYDNDQASLRRPCVHITNTSINKHSAEYLANTGAEADGTGSKWSLRALRDHLALLQLPWEPIWQQIKDIVAAVMIAVETKVNTLVKMHVPHPGNCFEVYGFDILLDRDWRAWLLEVNTGPDLSSPTPLDWRVKYGMLASLMHMIGVEPYDRSEEKRADKEREILRLTGLGQAASPPKPAKRSISDAANFTLSPFTPAEILPEVIRVMEAEQSRCGPWQRIFPCTEQPQRYLDMFETPRYNNILAWEVQQQWMSKHRHDMRL</sequence>
<protein>
    <recommendedName>
        <fullName evidence="5">Tubulin--tyrosine ligase-like protein 9</fullName>
    </recommendedName>
</protein>
<evidence type="ECO:0000256" key="4">
    <source>
        <dbReference type="ARBA" id="ARBA00022840"/>
    </source>
</evidence>
<proteinExistence type="inferred from homology"/>
<evidence type="ECO:0000313" key="6">
    <source>
        <dbReference type="EMBL" id="KAK9805688.1"/>
    </source>
</evidence>
<dbReference type="AlphaFoldDB" id="A0AAW1PCA5"/>
<reference evidence="6 7" key="1">
    <citation type="journal article" date="2024" name="Nat. Commun.">
        <title>Phylogenomics reveals the evolutionary origins of lichenization in chlorophyte algae.</title>
        <authorList>
            <person name="Puginier C."/>
            <person name="Libourel C."/>
            <person name="Otte J."/>
            <person name="Skaloud P."/>
            <person name="Haon M."/>
            <person name="Grisel S."/>
            <person name="Petersen M."/>
            <person name="Berrin J.G."/>
            <person name="Delaux P.M."/>
            <person name="Dal Grande F."/>
            <person name="Keller J."/>
        </authorList>
    </citation>
    <scope>NUCLEOTIDE SEQUENCE [LARGE SCALE GENOMIC DNA]</scope>
    <source>
        <strain evidence="6 7">SAG 2043</strain>
    </source>
</reference>